<dbReference type="EMBL" id="CAEQ01001574">
    <property type="protein sequence ID" value="CCD14589.1"/>
    <property type="molecule type" value="Genomic_DNA"/>
</dbReference>
<proteinExistence type="predicted"/>
<name>F9WBF7_TRYCI</name>
<organism evidence="1 2">
    <name type="scientific">Trypanosoma congolense (strain IL3000)</name>
    <dbReference type="NCBI Taxonomy" id="1068625"/>
    <lineage>
        <taxon>Eukaryota</taxon>
        <taxon>Discoba</taxon>
        <taxon>Euglenozoa</taxon>
        <taxon>Kinetoplastea</taxon>
        <taxon>Metakinetoplastina</taxon>
        <taxon>Trypanosomatida</taxon>
        <taxon>Trypanosomatidae</taxon>
        <taxon>Trypanosoma</taxon>
        <taxon>Nannomonas</taxon>
    </lineage>
</organism>
<accession>F9WBF7</accession>
<dbReference type="AlphaFoldDB" id="F9WBF7"/>
<evidence type="ECO:0000313" key="1">
    <source>
        <dbReference type="EMBL" id="CCD14589.1"/>
    </source>
</evidence>
<evidence type="ECO:0000313" key="2">
    <source>
        <dbReference type="Proteomes" id="UP000000702"/>
    </source>
</evidence>
<sequence>MSSGMCSAVAKGSTIDAKTDSASIVNNPNRYSSIDCTCSSFCRKRKFRIYFINISFPVFLSWDKNDLFSKYSSVRRHSCLQSATAIPMSVEAAKRKRVRLSIPVKAMISWPTMSTMEMMPSITHEFLSDVQSDSLILLVFSQPIS</sequence>
<reference evidence="2" key="1">
    <citation type="submission" date="2011-07" db="EMBL/GenBank/DDBJ databases">
        <title>Divergent evolution of antigenic variation in African trypanosomes.</title>
        <authorList>
            <person name="Jackson A.P."/>
            <person name="Berry A."/>
            <person name="Allison H.C."/>
            <person name="Burton P."/>
            <person name="Anderson J."/>
            <person name="Aslett M."/>
            <person name="Brown R."/>
            <person name="Corton N."/>
            <person name="Harris D."/>
            <person name="Hauser H."/>
            <person name="Gamble J."/>
            <person name="Gilderthorp R."/>
            <person name="McQuillan J."/>
            <person name="Quail M.A."/>
            <person name="Sanders M."/>
            <person name="Van Tonder A."/>
            <person name="Ginger M.L."/>
            <person name="Donelson J.E."/>
            <person name="Field M.C."/>
            <person name="Barry J.D."/>
            <person name="Berriman M."/>
            <person name="Hertz-Fowler C."/>
        </authorList>
    </citation>
    <scope>NUCLEOTIDE SEQUENCE [LARGE SCALE GENOMIC DNA]</scope>
    <source>
        <strain evidence="2">IL3000</strain>
    </source>
</reference>
<comment type="caution">
    <text evidence="1">The sequence shown here is derived from an EMBL/GenBank/DDBJ whole genome shotgun (WGS) entry which is preliminary data.</text>
</comment>
<reference evidence="1 2" key="2">
    <citation type="journal article" date="2012" name="Proc. Natl. Acad. Sci. U.S.A.">
        <title>Antigenic diversity is generated by distinct evolutionary mechanisms in African trypanosome species.</title>
        <authorList>
            <person name="Jackson A.P."/>
            <person name="Berry A."/>
            <person name="Aslett M."/>
            <person name="Allison H.C."/>
            <person name="Burton P."/>
            <person name="Vavrova-Anderson J."/>
            <person name="Brown R."/>
            <person name="Browne H."/>
            <person name="Corton N."/>
            <person name="Hauser H."/>
            <person name="Gamble J."/>
            <person name="Gilderthorp R."/>
            <person name="Marcello L."/>
            <person name="McQuillan J."/>
            <person name="Otto T.D."/>
            <person name="Quail M.A."/>
            <person name="Sanders M.J."/>
            <person name="van Tonder A."/>
            <person name="Ginger M.L."/>
            <person name="Field M.C."/>
            <person name="Barry J.D."/>
            <person name="Hertz-Fowler C."/>
            <person name="Berriman M."/>
        </authorList>
    </citation>
    <scope>NUCLEOTIDE SEQUENCE [LARGE SCALE GENOMIC DNA]</scope>
    <source>
        <strain evidence="1 2">IL3000</strain>
    </source>
</reference>
<dbReference type="Proteomes" id="UP000000702">
    <property type="component" value="Unassembled WGS sequence"/>
</dbReference>
<keyword evidence="2" id="KW-1185">Reference proteome</keyword>
<protein>
    <submittedName>
        <fullName evidence="1">Uncharacterized protein</fullName>
    </submittedName>
</protein>
<gene>
    <name evidence="1" type="ORF">TCIL3000_0_51930</name>
</gene>